<dbReference type="PANTHER" id="PTHR42784:SF1">
    <property type="entry name" value="PYRANOSE 2-OXIDASE"/>
    <property type="match status" value="1"/>
</dbReference>
<gene>
    <name evidence="8" type="ORF">JOE66_000749</name>
</gene>
<keyword evidence="3" id="KW-0285">Flavoprotein</keyword>
<protein>
    <submittedName>
        <fullName evidence="8">Choline dehydrogenase-like flavoprotein</fullName>
    </submittedName>
</protein>
<accession>A0ABS2L1Z9</accession>
<dbReference type="Pfam" id="PF05199">
    <property type="entry name" value="GMC_oxred_C"/>
    <property type="match status" value="1"/>
</dbReference>
<dbReference type="SUPFAM" id="SSF51905">
    <property type="entry name" value="FAD/NAD(P)-binding domain"/>
    <property type="match status" value="1"/>
</dbReference>
<dbReference type="PANTHER" id="PTHR42784">
    <property type="entry name" value="PYRANOSE 2-OXIDASE"/>
    <property type="match status" value="1"/>
</dbReference>
<evidence type="ECO:0000256" key="1">
    <source>
        <dbReference type="ARBA" id="ARBA00001974"/>
    </source>
</evidence>
<comment type="cofactor">
    <cofactor evidence="1">
        <name>FAD</name>
        <dbReference type="ChEBI" id="CHEBI:57692"/>
    </cofactor>
</comment>
<keyword evidence="5" id="KW-0560">Oxidoreductase</keyword>
<evidence type="ECO:0000313" key="8">
    <source>
        <dbReference type="EMBL" id="MBM7471115.1"/>
    </source>
</evidence>
<evidence type="ECO:0000256" key="6">
    <source>
        <dbReference type="SAM" id="MobiDB-lite"/>
    </source>
</evidence>
<evidence type="ECO:0000256" key="4">
    <source>
        <dbReference type="ARBA" id="ARBA00022827"/>
    </source>
</evidence>
<reference evidence="8 9" key="1">
    <citation type="submission" date="2021-01" db="EMBL/GenBank/DDBJ databases">
        <title>Sequencing the genomes of 1000 actinobacteria strains.</title>
        <authorList>
            <person name="Klenk H.-P."/>
        </authorList>
    </citation>
    <scope>NUCLEOTIDE SEQUENCE [LARGE SCALE GENOMIC DNA]</scope>
    <source>
        <strain evidence="8 9">DSM 13057</strain>
    </source>
</reference>
<evidence type="ECO:0000313" key="9">
    <source>
        <dbReference type="Proteomes" id="UP000776164"/>
    </source>
</evidence>
<evidence type="ECO:0000256" key="3">
    <source>
        <dbReference type="ARBA" id="ARBA00022630"/>
    </source>
</evidence>
<dbReference type="Proteomes" id="UP000776164">
    <property type="component" value="Unassembled WGS sequence"/>
</dbReference>
<dbReference type="InterPro" id="IPR007867">
    <property type="entry name" value="GMC_OxRtase_C"/>
</dbReference>
<evidence type="ECO:0000256" key="2">
    <source>
        <dbReference type="ARBA" id="ARBA00010790"/>
    </source>
</evidence>
<dbReference type="EMBL" id="JAFBBU010000001">
    <property type="protein sequence ID" value="MBM7471115.1"/>
    <property type="molecule type" value="Genomic_DNA"/>
</dbReference>
<name>A0ABS2L1Z9_9MICO</name>
<keyword evidence="9" id="KW-1185">Reference proteome</keyword>
<comment type="similarity">
    <text evidence="2">Belongs to the GMC oxidoreductase family.</text>
</comment>
<organism evidence="8 9">
    <name type="scientific">Subtercola frigoramans</name>
    <dbReference type="NCBI Taxonomy" id="120298"/>
    <lineage>
        <taxon>Bacteria</taxon>
        <taxon>Bacillati</taxon>
        <taxon>Actinomycetota</taxon>
        <taxon>Actinomycetes</taxon>
        <taxon>Micrococcales</taxon>
        <taxon>Microbacteriaceae</taxon>
        <taxon>Subtercola</taxon>
    </lineage>
</organism>
<dbReference type="Gene3D" id="3.50.50.60">
    <property type="entry name" value="FAD/NAD(P)-binding domain"/>
    <property type="match status" value="3"/>
</dbReference>
<sequence>MRTTQADVLIVGSGLMGAALAEQLRQSAPQSRIVMVDGGSVIGSVPGQHLHDTAEPTVRDEYIQAASPGVQSLYLGAAVTPDIGGDVKGIRPGMYNVSAFESDATDMPASALAWNVGGMGIHWTAATPWPWGDEVFAYTGEGEWAGELRKAQELLHVEKQPFAPTEVGTRMLGVLDGLFGPVSAPGRHPQAMPMAVKRQDSGPMPRTGPNRIFPRMKEPAGDDFTLVPGTLAVEIVHDGSHARGARVREIDSGEEYVIEAVTTVVAADTLRTPQLLFASGIRPWALGRFLNEHAFLTGQVTADLDRLDIPLESIPRPMTGEWLIGSYWLPHSGRPQPFHGQIMDRLFIDESGGPLAYSVGLSWYVPTSISEHNRLEFDEAVLDAAGLPRTRIHYAYTADDEGLFSQARASQLEAGLALGDFRPERDSARLSPGSSLHFTGTARSGPSDDGTSVCDPHGRVWGFDNLFLAGGAVIPTAVVGNSTLTGMVTAVRAGREIIRTLSA</sequence>
<evidence type="ECO:0000259" key="7">
    <source>
        <dbReference type="Pfam" id="PF05199"/>
    </source>
</evidence>
<evidence type="ECO:0000256" key="5">
    <source>
        <dbReference type="ARBA" id="ARBA00023002"/>
    </source>
</evidence>
<dbReference type="RefSeq" id="WP_205106884.1">
    <property type="nucleotide sequence ID" value="NZ_JAFBBU010000001.1"/>
</dbReference>
<feature type="domain" description="Glucose-methanol-choline oxidoreductase C-terminal" evidence="7">
    <location>
        <begin position="373"/>
        <end position="490"/>
    </location>
</feature>
<keyword evidence="4" id="KW-0274">FAD</keyword>
<dbReference type="InterPro" id="IPR051473">
    <property type="entry name" value="P2Ox-like"/>
</dbReference>
<dbReference type="InterPro" id="IPR036188">
    <property type="entry name" value="FAD/NAD-bd_sf"/>
</dbReference>
<feature type="region of interest" description="Disordered" evidence="6">
    <location>
        <begin position="426"/>
        <end position="453"/>
    </location>
</feature>
<feature type="compositionally biased region" description="Polar residues" evidence="6">
    <location>
        <begin position="432"/>
        <end position="444"/>
    </location>
</feature>
<proteinExistence type="inferred from homology"/>
<comment type="caution">
    <text evidence="8">The sequence shown here is derived from an EMBL/GenBank/DDBJ whole genome shotgun (WGS) entry which is preliminary data.</text>
</comment>
<dbReference type="SUPFAM" id="SSF54373">
    <property type="entry name" value="FAD-linked reductases, C-terminal domain"/>
    <property type="match status" value="1"/>
</dbReference>